<feature type="transmembrane region" description="Helical" evidence="1">
    <location>
        <begin position="48"/>
        <end position="66"/>
    </location>
</feature>
<proteinExistence type="predicted"/>
<feature type="transmembrane region" description="Helical" evidence="1">
    <location>
        <begin position="72"/>
        <end position="88"/>
    </location>
</feature>
<protein>
    <submittedName>
        <fullName evidence="2">CDP-alcohol phosphatidyltransferase family protein</fullName>
    </submittedName>
</protein>
<dbReference type="Gene3D" id="1.20.120.1760">
    <property type="match status" value="1"/>
</dbReference>
<gene>
    <name evidence="2" type="ORF">H9928_01430</name>
</gene>
<organism evidence="2 3">
    <name type="scientific">Candidatus Phocaeicola excrementipullorum</name>
    <dbReference type="NCBI Taxonomy" id="2838731"/>
    <lineage>
        <taxon>Bacteria</taxon>
        <taxon>Pseudomonadati</taxon>
        <taxon>Bacteroidota</taxon>
        <taxon>Bacteroidia</taxon>
        <taxon>Bacteroidales</taxon>
        <taxon>Bacteroidaceae</taxon>
        <taxon>Phocaeicola</taxon>
    </lineage>
</organism>
<comment type="caution">
    <text evidence="2">The sequence shown here is derived from an EMBL/GenBank/DDBJ whole genome shotgun (WGS) entry which is preliminary data.</text>
</comment>
<dbReference type="Pfam" id="PF01066">
    <property type="entry name" value="CDP-OH_P_transf"/>
    <property type="match status" value="1"/>
</dbReference>
<keyword evidence="1" id="KW-1133">Transmembrane helix</keyword>
<dbReference type="GO" id="GO:0008654">
    <property type="term" value="P:phospholipid biosynthetic process"/>
    <property type="evidence" value="ECO:0007669"/>
    <property type="project" value="InterPro"/>
</dbReference>
<dbReference type="AlphaFoldDB" id="A0A948TLB0"/>
<keyword evidence="1" id="KW-0472">Membrane</keyword>
<feature type="transmembrane region" description="Helical" evidence="1">
    <location>
        <begin position="140"/>
        <end position="160"/>
    </location>
</feature>
<sequence>MMMSAEKKGLEASFKSMDTEEFLDIHFNRPIGYAWALFFNRFGVHPNVVTVLSIILGVSAGVMFYFPDMKHTVIGIILLMWANHYDSCDGQLARMTGKKTRWGRMLDGFAGDLWFFAIYAAICLRLTFQPLPFGIGSESGTVWGVYIWLLAYVSGIFCHSQQCTLADYYRNIHLFFLKGKAGSELDNFKQQRELFYSLPWKHNFWWKLFLYSYGNYTRKQERMTPNFQRFYALVQQKYGDNIPQELRDEFRSMSLPLMKYTNILTFNTRAIALYVSLLIGEPWLYFVFEIIVMTALFTYMRHRHEAMCAFLYNKYAGL</sequence>
<dbReference type="Proteomes" id="UP000784286">
    <property type="component" value="Unassembled WGS sequence"/>
</dbReference>
<evidence type="ECO:0000313" key="3">
    <source>
        <dbReference type="Proteomes" id="UP000784286"/>
    </source>
</evidence>
<name>A0A948TLB0_9BACT</name>
<accession>A0A948TLB0</accession>
<dbReference type="GO" id="GO:0016020">
    <property type="term" value="C:membrane"/>
    <property type="evidence" value="ECO:0007669"/>
    <property type="project" value="InterPro"/>
</dbReference>
<evidence type="ECO:0000256" key="1">
    <source>
        <dbReference type="SAM" id="Phobius"/>
    </source>
</evidence>
<dbReference type="InterPro" id="IPR000462">
    <property type="entry name" value="CDP-OH_P_trans"/>
</dbReference>
<dbReference type="GO" id="GO:0016780">
    <property type="term" value="F:phosphotransferase activity, for other substituted phosphate groups"/>
    <property type="evidence" value="ECO:0007669"/>
    <property type="project" value="InterPro"/>
</dbReference>
<dbReference type="InterPro" id="IPR043130">
    <property type="entry name" value="CDP-OH_PTrfase_TM_dom"/>
</dbReference>
<feature type="transmembrane region" description="Helical" evidence="1">
    <location>
        <begin position="109"/>
        <end position="128"/>
    </location>
</feature>
<reference evidence="2" key="1">
    <citation type="journal article" date="2021" name="PeerJ">
        <title>Extensive microbial diversity within the chicken gut microbiome revealed by metagenomics and culture.</title>
        <authorList>
            <person name="Gilroy R."/>
            <person name="Ravi A."/>
            <person name="Getino M."/>
            <person name="Pursley I."/>
            <person name="Horton D.L."/>
            <person name="Alikhan N.F."/>
            <person name="Baker D."/>
            <person name="Gharbi K."/>
            <person name="Hall N."/>
            <person name="Watson M."/>
            <person name="Adriaenssens E.M."/>
            <person name="Foster-Nyarko E."/>
            <person name="Jarju S."/>
            <person name="Secka A."/>
            <person name="Antonio M."/>
            <person name="Oren A."/>
            <person name="Chaudhuri R.R."/>
            <person name="La Ragione R."/>
            <person name="Hildebrand F."/>
            <person name="Pallen M.J."/>
        </authorList>
    </citation>
    <scope>NUCLEOTIDE SEQUENCE</scope>
    <source>
        <strain evidence="2">8470</strain>
    </source>
</reference>
<evidence type="ECO:0000313" key="2">
    <source>
        <dbReference type="EMBL" id="MBU3855220.1"/>
    </source>
</evidence>
<keyword evidence="1" id="KW-0812">Transmembrane</keyword>
<reference evidence="2" key="2">
    <citation type="submission" date="2021-04" db="EMBL/GenBank/DDBJ databases">
        <authorList>
            <person name="Gilroy R."/>
        </authorList>
    </citation>
    <scope>NUCLEOTIDE SEQUENCE</scope>
    <source>
        <strain evidence="2">8470</strain>
    </source>
</reference>
<dbReference type="EMBL" id="JAHLFJ010000014">
    <property type="protein sequence ID" value="MBU3855220.1"/>
    <property type="molecule type" value="Genomic_DNA"/>
</dbReference>